<dbReference type="EMBL" id="JAMQYH010000097">
    <property type="protein sequence ID" value="KAJ1683800.1"/>
    <property type="molecule type" value="Genomic_DNA"/>
</dbReference>
<dbReference type="OrthoDB" id="310895at2759"/>
<gene>
    <name evidence="5" type="ORF">LUZ63_020945</name>
</gene>
<dbReference type="Proteomes" id="UP001151287">
    <property type="component" value="Unassembled WGS sequence"/>
</dbReference>
<comment type="similarity">
    <text evidence="1">Belongs to the aldehyde dehydrogenase family.</text>
</comment>
<dbReference type="InterPro" id="IPR016161">
    <property type="entry name" value="Ald_DH/histidinol_DH"/>
</dbReference>
<dbReference type="GO" id="GO:0004777">
    <property type="term" value="F:succinate-semialdehyde dehydrogenase (NAD+) activity"/>
    <property type="evidence" value="ECO:0007669"/>
    <property type="project" value="TreeGrafter"/>
</dbReference>
<dbReference type="InterPro" id="IPR047110">
    <property type="entry name" value="GABD/Sad-like"/>
</dbReference>
<accession>A0A9P9Z7H0</accession>
<evidence type="ECO:0000256" key="1">
    <source>
        <dbReference type="ARBA" id="ARBA00009986"/>
    </source>
</evidence>
<proteinExistence type="inferred from homology"/>
<dbReference type="SUPFAM" id="SSF53720">
    <property type="entry name" value="ALDH-like"/>
    <property type="match status" value="1"/>
</dbReference>
<dbReference type="CDD" id="cd07100">
    <property type="entry name" value="ALDH_SSADH1_GabD1"/>
    <property type="match status" value="1"/>
</dbReference>
<comment type="caution">
    <text evidence="5">The sequence shown here is derived from an EMBL/GenBank/DDBJ whole genome shotgun (WGS) entry which is preliminary data.</text>
</comment>
<dbReference type="InterPro" id="IPR016162">
    <property type="entry name" value="Ald_DH_N"/>
</dbReference>
<dbReference type="AlphaFoldDB" id="A0A9P9Z7H0"/>
<dbReference type="FunFam" id="3.40.309.10:FF:000009">
    <property type="entry name" value="Aldehyde dehydrogenase A"/>
    <property type="match status" value="1"/>
</dbReference>
<dbReference type="PANTHER" id="PTHR43217">
    <property type="entry name" value="SUCCINATE SEMIALDEHYDE DEHYDROGENASE [NAD(P)+] SAD"/>
    <property type="match status" value="1"/>
</dbReference>
<dbReference type="PANTHER" id="PTHR43217:SF2">
    <property type="entry name" value="SUCCINATE-SEMIALDEHYDE DEHYDROGENASE [NADP(+)]"/>
    <property type="match status" value="1"/>
</dbReference>
<dbReference type="GO" id="GO:0004030">
    <property type="term" value="F:aldehyde dehydrogenase [NAD(P)+] activity"/>
    <property type="evidence" value="ECO:0007669"/>
    <property type="project" value="InterPro"/>
</dbReference>
<reference evidence="5" key="1">
    <citation type="journal article" date="2022" name="Cell">
        <title>Repeat-based holocentromeres influence genome architecture and karyotype evolution.</title>
        <authorList>
            <person name="Hofstatter P.G."/>
            <person name="Thangavel G."/>
            <person name="Lux T."/>
            <person name="Neumann P."/>
            <person name="Vondrak T."/>
            <person name="Novak P."/>
            <person name="Zhang M."/>
            <person name="Costa L."/>
            <person name="Castellani M."/>
            <person name="Scott A."/>
            <person name="Toegelov H."/>
            <person name="Fuchs J."/>
            <person name="Mata-Sucre Y."/>
            <person name="Dias Y."/>
            <person name="Vanzela A.L.L."/>
            <person name="Huettel B."/>
            <person name="Almeida C.C.S."/>
            <person name="Simkova H."/>
            <person name="Souza G."/>
            <person name="Pedrosa-Harand A."/>
            <person name="Macas J."/>
            <person name="Mayer K.F.X."/>
            <person name="Houben A."/>
            <person name="Marques A."/>
        </authorList>
    </citation>
    <scope>NUCLEOTIDE SEQUENCE</scope>
    <source>
        <strain evidence="5">RhyBre1mFocal</strain>
    </source>
</reference>
<dbReference type="FunFam" id="3.40.605.10:FF:000012">
    <property type="entry name" value="NAD-dependent succinate-semialdehyde dehydrogenase"/>
    <property type="match status" value="1"/>
</dbReference>
<dbReference type="InterPro" id="IPR015590">
    <property type="entry name" value="Aldehyde_DH_dom"/>
</dbReference>
<dbReference type="Gene3D" id="3.40.309.10">
    <property type="entry name" value="Aldehyde Dehydrogenase, Chain A, domain 2"/>
    <property type="match status" value="1"/>
</dbReference>
<keyword evidence="6" id="KW-1185">Reference proteome</keyword>
<dbReference type="InterPro" id="IPR044148">
    <property type="entry name" value="ALDH_GabD1-like"/>
</dbReference>
<organism evidence="5 6">
    <name type="scientific">Rhynchospora breviuscula</name>
    <dbReference type="NCBI Taxonomy" id="2022672"/>
    <lineage>
        <taxon>Eukaryota</taxon>
        <taxon>Viridiplantae</taxon>
        <taxon>Streptophyta</taxon>
        <taxon>Embryophyta</taxon>
        <taxon>Tracheophyta</taxon>
        <taxon>Spermatophyta</taxon>
        <taxon>Magnoliopsida</taxon>
        <taxon>Liliopsida</taxon>
        <taxon>Poales</taxon>
        <taxon>Cyperaceae</taxon>
        <taxon>Cyperoideae</taxon>
        <taxon>Rhynchosporeae</taxon>
        <taxon>Rhynchospora</taxon>
    </lineage>
</organism>
<feature type="domain" description="Aldehyde dehydrogenase" evidence="4">
    <location>
        <begin position="5"/>
        <end position="453"/>
    </location>
</feature>
<dbReference type="Pfam" id="PF00171">
    <property type="entry name" value="Aldedh"/>
    <property type="match status" value="1"/>
</dbReference>
<evidence type="ECO:0000313" key="5">
    <source>
        <dbReference type="EMBL" id="KAJ1683800.1"/>
    </source>
</evidence>
<evidence type="ECO:0000259" key="4">
    <source>
        <dbReference type="Pfam" id="PF00171"/>
    </source>
</evidence>
<name>A0A9P9Z7H0_9POAL</name>
<keyword evidence="3" id="KW-0560">Oxidoreductase</keyword>
<sequence>MSLYTTTNPATGETLKEFDTLDDAGVQNALDRAQAGYESWRETTLEQRAEVLHAIAAAYKERAEEIGRTVATEMGKPVKQAQMELGLVSMIYDWYADNGPRLLADEVLDDMGAQSSVVRREPVGVLLGIMPWNFPHYQVARFAAPNLMIGNSILLKHAPICAASAELIEDLLHTAGVPKDTYVNVFATNDQAADIIADPRVQGVSLTGSERAGSAVAEIAGKHLKKVVLELGGSDPFIVLEDADVDRVVKAAAMGRMGNCGQACNAPKRMIVPDSIYDEFVEKLTGAISQMTPGDPLSEDTLIGPLSSQSAADGLMEQIQDAIDEGATVRAGGKAVDGPGAYVEPTLLTDITPGMRAFTEELFGPVAVVYRVASTDEAVELANTSSYGLSGSVWSSDPDAAQEVADRLDVGMAMVNEHGTTLPGLPFGGVKRSGFGRELGSWGMDEFVNKKLVRVAKQKG</sequence>
<keyword evidence="2" id="KW-0521">NADP</keyword>
<evidence type="ECO:0000313" key="6">
    <source>
        <dbReference type="Proteomes" id="UP001151287"/>
    </source>
</evidence>
<evidence type="ECO:0000256" key="3">
    <source>
        <dbReference type="ARBA" id="ARBA00023002"/>
    </source>
</evidence>
<dbReference type="InterPro" id="IPR016163">
    <property type="entry name" value="Ald_DH_C"/>
</dbReference>
<evidence type="ECO:0000256" key="2">
    <source>
        <dbReference type="ARBA" id="ARBA00022857"/>
    </source>
</evidence>
<protein>
    <recommendedName>
        <fullName evidence="4">Aldehyde dehydrogenase domain-containing protein</fullName>
    </recommendedName>
</protein>
<dbReference type="Gene3D" id="3.40.605.10">
    <property type="entry name" value="Aldehyde Dehydrogenase, Chain A, domain 1"/>
    <property type="match status" value="1"/>
</dbReference>